<evidence type="ECO:0000313" key="4">
    <source>
        <dbReference type="EMBL" id="XBP72715.1"/>
    </source>
</evidence>
<feature type="domain" description="Tryptophan synthase beta chain-like PALP" evidence="3">
    <location>
        <begin position="2"/>
        <end position="56"/>
    </location>
</feature>
<gene>
    <name evidence="4" type="ORF">ABLV49_22020</name>
</gene>
<evidence type="ECO:0000256" key="1">
    <source>
        <dbReference type="ARBA" id="ARBA00001933"/>
    </source>
</evidence>
<keyword evidence="2" id="KW-0663">Pyridoxal phosphate</keyword>
<reference evidence="4" key="1">
    <citation type="submission" date="2024-05" db="EMBL/GenBank/DDBJ databases">
        <authorList>
            <person name="Bunk B."/>
            <person name="Swiderski J."/>
            <person name="Sproer C."/>
            <person name="Thiel V."/>
        </authorList>
    </citation>
    <scope>NUCLEOTIDE SEQUENCE</scope>
    <source>
        <strain evidence="4">DSM 17735</strain>
        <plasmid evidence="4">p1</plasmid>
    </source>
</reference>
<comment type="cofactor">
    <cofactor evidence="1">
        <name>pyridoxal 5'-phosphate</name>
        <dbReference type="ChEBI" id="CHEBI:597326"/>
    </cofactor>
</comment>
<dbReference type="InterPro" id="IPR050214">
    <property type="entry name" value="Cys_Synth/Cystath_Beta-Synth"/>
</dbReference>
<dbReference type="AlphaFoldDB" id="A0AAU7LYJ5"/>
<accession>A0AAU7LYJ5</accession>
<organism evidence="4">
    <name type="scientific">Polaromonas hydrogenivorans</name>
    <dbReference type="NCBI Taxonomy" id="335476"/>
    <lineage>
        <taxon>Bacteria</taxon>
        <taxon>Pseudomonadati</taxon>
        <taxon>Pseudomonadota</taxon>
        <taxon>Betaproteobacteria</taxon>
        <taxon>Burkholderiales</taxon>
        <taxon>Comamonadaceae</taxon>
        <taxon>Polaromonas</taxon>
    </lineage>
</organism>
<dbReference type="PANTHER" id="PTHR10314">
    <property type="entry name" value="CYSTATHIONINE BETA-SYNTHASE"/>
    <property type="match status" value="1"/>
</dbReference>
<dbReference type="RefSeq" id="WP_349282464.1">
    <property type="nucleotide sequence ID" value="NZ_CBCSCU010000069.1"/>
</dbReference>
<dbReference type="SUPFAM" id="SSF53686">
    <property type="entry name" value="Tryptophan synthase beta subunit-like PLP-dependent enzymes"/>
    <property type="match status" value="1"/>
</dbReference>
<evidence type="ECO:0000256" key="2">
    <source>
        <dbReference type="ARBA" id="ARBA00022898"/>
    </source>
</evidence>
<dbReference type="Gene3D" id="3.40.50.1100">
    <property type="match status" value="1"/>
</dbReference>
<dbReference type="InterPro" id="IPR036052">
    <property type="entry name" value="TrpB-like_PALP_sf"/>
</dbReference>
<dbReference type="GO" id="GO:1901605">
    <property type="term" value="P:alpha-amino acid metabolic process"/>
    <property type="evidence" value="ECO:0007669"/>
    <property type="project" value="UniProtKB-ARBA"/>
</dbReference>
<protein>
    <submittedName>
        <fullName evidence="4">Pyridoxal-phosphate dependent enzyme</fullName>
    </submittedName>
</protein>
<name>A0AAU7LYJ5_9BURK</name>
<evidence type="ECO:0000259" key="3">
    <source>
        <dbReference type="Pfam" id="PF00291"/>
    </source>
</evidence>
<sequence>MAHYASTGPEIWNDTEGLATHFVCGMGTCGTLSGTGRYLKEQNAMVRVIGVDPQGSIFHDLCRRLSTSSKA</sequence>
<keyword evidence="4" id="KW-0614">Plasmid</keyword>
<geneLocation type="plasmid" evidence="4">
    <name>p1</name>
</geneLocation>
<dbReference type="EMBL" id="CP157676">
    <property type="protein sequence ID" value="XBP72715.1"/>
    <property type="molecule type" value="Genomic_DNA"/>
</dbReference>
<dbReference type="InterPro" id="IPR001926">
    <property type="entry name" value="TrpB-like_PALP"/>
</dbReference>
<dbReference type="Pfam" id="PF00291">
    <property type="entry name" value="PALP"/>
    <property type="match status" value="1"/>
</dbReference>
<proteinExistence type="predicted"/>